<dbReference type="PANTHER" id="PTHR42804:SF1">
    <property type="entry name" value="ALDEHYDE DEHYDROGENASE-RELATED"/>
    <property type="match status" value="1"/>
</dbReference>
<gene>
    <name evidence="8" type="ORF">BAY60_29455</name>
</gene>
<dbReference type="PANTHER" id="PTHR42804">
    <property type="entry name" value="ALDEHYDE DEHYDROGENASE"/>
    <property type="match status" value="1"/>
</dbReference>
<evidence type="ECO:0000256" key="6">
    <source>
        <dbReference type="RuleBase" id="RU003345"/>
    </source>
</evidence>
<proteinExistence type="inferred from homology"/>
<evidence type="ECO:0000256" key="4">
    <source>
        <dbReference type="ARBA" id="ARBA00049194"/>
    </source>
</evidence>
<dbReference type="InterPro" id="IPR016163">
    <property type="entry name" value="Ald_DH_C"/>
</dbReference>
<dbReference type="GO" id="GO:0004029">
    <property type="term" value="F:aldehyde dehydrogenase (NAD+) activity"/>
    <property type="evidence" value="ECO:0007669"/>
    <property type="project" value="UniProtKB-EC"/>
</dbReference>
<dbReference type="InterPro" id="IPR016160">
    <property type="entry name" value="Ald_DH_CS_CYS"/>
</dbReference>
<accession>A0A2V4AIA2</accession>
<dbReference type="SUPFAM" id="SSF53720">
    <property type="entry name" value="ALDH-like"/>
    <property type="match status" value="1"/>
</dbReference>
<evidence type="ECO:0000256" key="5">
    <source>
        <dbReference type="PROSITE-ProRule" id="PRU10007"/>
    </source>
</evidence>
<dbReference type="InterPro" id="IPR016161">
    <property type="entry name" value="Ald_DH/histidinol_DH"/>
</dbReference>
<dbReference type="EMBL" id="MASW01000007">
    <property type="protein sequence ID" value="PXY19658.1"/>
    <property type="molecule type" value="Genomic_DNA"/>
</dbReference>
<keyword evidence="9" id="KW-1185">Reference proteome</keyword>
<dbReference type="Proteomes" id="UP000249915">
    <property type="component" value="Unassembled WGS sequence"/>
</dbReference>
<comment type="catalytic activity">
    <reaction evidence="4">
        <text>an aldehyde + NAD(+) + H2O = a carboxylate + NADH + 2 H(+)</text>
        <dbReference type="Rhea" id="RHEA:16185"/>
        <dbReference type="ChEBI" id="CHEBI:15377"/>
        <dbReference type="ChEBI" id="CHEBI:15378"/>
        <dbReference type="ChEBI" id="CHEBI:17478"/>
        <dbReference type="ChEBI" id="CHEBI:29067"/>
        <dbReference type="ChEBI" id="CHEBI:57540"/>
        <dbReference type="ChEBI" id="CHEBI:57945"/>
        <dbReference type="EC" id="1.2.1.3"/>
    </reaction>
</comment>
<dbReference type="PROSITE" id="PS00070">
    <property type="entry name" value="ALDEHYDE_DEHYDR_CYS"/>
    <property type="match status" value="1"/>
</dbReference>
<dbReference type="InterPro" id="IPR029510">
    <property type="entry name" value="Ald_DH_CS_GLU"/>
</dbReference>
<dbReference type="InterPro" id="IPR015590">
    <property type="entry name" value="Aldehyde_DH_dom"/>
</dbReference>
<dbReference type="EC" id="1.2.1.3" evidence="3"/>
<evidence type="ECO:0000259" key="7">
    <source>
        <dbReference type="Pfam" id="PF00171"/>
    </source>
</evidence>
<protein>
    <recommendedName>
        <fullName evidence="3">aldehyde dehydrogenase (NAD(+))</fullName>
        <ecNumber evidence="3">1.2.1.3</ecNumber>
    </recommendedName>
</protein>
<feature type="domain" description="Aldehyde dehydrogenase" evidence="7">
    <location>
        <begin position="5"/>
        <end position="455"/>
    </location>
</feature>
<evidence type="ECO:0000313" key="8">
    <source>
        <dbReference type="EMBL" id="PXY19658.1"/>
    </source>
</evidence>
<dbReference type="FunFam" id="3.40.605.10:FF:000007">
    <property type="entry name" value="NAD/NADP-dependent betaine aldehyde dehydrogenase"/>
    <property type="match status" value="1"/>
</dbReference>
<comment type="similarity">
    <text evidence="1 6">Belongs to the aldehyde dehydrogenase family.</text>
</comment>
<dbReference type="PROSITE" id="PS00687">
    <property type="entry name" value="ALDEHYDE_DEHYDR_GLU"/>
    <property type="match status" value="1"/>
</dbReference>
<sequence length="463" mass="47384">MAGNEPIEVENPATEERIGTVHCADPALVDAAVTAAREAFAEWSQTPRADRAKVLGALSSLIGDREEELAQTITRDVGSPITLARRIQAALPKADVDACRAVLDEPEAQEWIGHSQVVREPAGVVAAVTPWNYPLHQAVLKIAPAIAAGCTVVLKPSEVAPLATEALMDLLVAAGVPHGVVNLVHGTGSSVGEALVGHPGIDVVSFTGSTGAGRRVAALAAATPAKVVLELGGKSASVVLDDADLTAAVKVTVANCYLNGGQTCSAWTRLIVPRHRHDEAVDIAAAQAARFAPGDPTDPAARLGPLVSSAQRERVLGMVRAAVADGTRLAFGRTDGGSLPDRGHFVTPVVFSGVDPTARIAQEEVFGPVLVIIPVDGEEEAVAAANAVPYGLHGAVWSADEGRAVAVAARMRTGQVDLNGAAHNPAAPFGGVGASGLGRESGAYGIAEYTTTKAIQFPAGRAS</sequence>
<feature type="active site" evidence="5">
    <location>
        <position position="230"/>
    </location>
</feature>
<dbReference type="Gene3D" id="3.40.309.10">
    <property type="entry name" value="Aldehyde Dehydrogenase, Chain A, domain 2"/>
    <property type="match status" value="1"/>
</dbReference>
<evidence type="ECO:0000256" key="2">
    <source>
        <dbReference type="ARBA" id="ARBA00023002"/>
    </source>
</evidence>
<evidence type="ECO:0000256" key="3">
    <source>
        <dbReference type="ARBA" id="ARBA00024226"/>
    </source>
</evidence>
<dbReference type="CDD" id="cd07138">
    <property type="entry name" value="ALDH_CddD_SSP0762"/>
    <property type="match status" value="1"/>
</dbReference>
<keyword evidence="2 6" id="KW-0560">Oxidoreductase</keyword>
<organism evidence="8 9">
    <name type="scientific">Prauserella muralis</name>
    <dbReference type="NCBI Taxonomy" id="588067"/>
    <lineage>
        <taxon>Bacteria</taxon>
        <taxon>Bacillati</taxon>
        <taxon>Actinomycetota</taxon>
        <taxon>Actinomycetes</taxon>
        <taxon>Pseudonocardiales</taxon>
        <taxon>Pseudonocardiaceae</taxon>
        <taxon>Prauserella</taxon>
    </lineage>
</organism>
<dbReference type="Gene3D" id="3.40.605.10">
    <property type="entry name" value="Aldehyde Dehydrogenase, Chain A, domain 1"/>
    <property type="match status" value="1"/>
</dbReference>
<dbReference type="AlphaFoldDB" id="A0A2V4AIA2"/>
<dbReference type="InterPro" id="IPR016162">
    <property type="entry name" value="Ald_DH_N"/>
</dbReference>
<name>A0A2V4AIA2_9PSEU</name>
<reference evidence="8 9" key="1">
    <citation type="submission" date="2016-07" db="EMBL/GenBank/DDBJ databases">
        <title>Draft genome sequence of Prauserella muralis DSM 45305, isolated from a mould-covered wall in an indoor environment.</title>
        <authorList>
            <person name="Ruckert C."/>
            <person name="Albersmeier A."/>
            <person name="Jiang C.-L."/>
            <person name="Jiang Y."/>
            <person name="Kalinowski J."/>
            <person name="Schneider O."/>
            <person name="Winkler A."/>
            <person name="Zotchev S.B."/>
        </authorList>
    </citation>
    <scope>NUCLEOTIDE SEQUENCE [LARGE SCALE GENOMIC DNA]</scope>
    <source>
        <strain evidence="8 9">DSM 45305</strain>
    </source>
</reference>
<evidence type="ECO:0000313" key="9">
    <source>
        <dbReference type="Proteomes" id="UP000249915"/>
    </source>
</evidence>
<evidence type="ECO:0000256" key="1">
    <source>
        <dbReference type="ARBA" id="ARBA00009986"/>
    </source>
</evidence>
<comment type="caution">
    <text evidence="8">The sequence shown here is derived from an EMBL/GenBank/DDBJ whole genome shotgun (WGS) entry which is preliminary data.</text>
</comment>
<dbReference type="Pfam" id="PF00171">
    <property type="entry name" value="Aldedh"/>
    <property type="match status" value="1"/>
</dbReference>